<organism evidence="2 3">
    <name type="scientific">Williamsia phyllosphaerae</name>
    <dbReference type="NCBI Taxonomy" id="885042"/>
    <lineage>
        <taxon>Bacteria</taxon>
        <taxon>Bacillati</taxon>
        <taxon>Actinomycetota</taxon>
        <taxon>Actinomycetes</taxon>
        <taxon>Mycobacteriales</taxon>
        <taxon>Nocardiaceae</taxon>
        <taxon>Williamsia</taxon>
    </lineage>
</organism>
<keyword evidence="1" id="KW-0812">Transmembrane</keyword>
<comment type="caution">
    <text evidence="2">The sequence shown here is derived from an EMBL/GenBank/DDBJ whole genome shotgun (WGS) entry which is preliminary data.</text>
</comment>
<keyword evidence="3" id="KW-1185">Reference proteome</keyword>
<name>A0ABQ1U570_9NOCA</name>
<reference evidence="3" key="1">
    <citation type="journal article" date="2019" name="Int. J. Syst. Evol. Microbiol.">
        <title>The Global Catalogue of Microorganisms (GCM) 10K type strain sequencing project: providing services to taxonomists for standard genome sequencing and annotation.</title>
        <authorList>
            <consortium name="The Broad Institute Genomics Platform"/>
            <consortium name="The Broad Institute Genome Sequencing Center for Infectious Disease"/>
            <person name="Wu L."/>
            <person name="Ma J."/>
        </authorList>
    </citation>
    <scope>NUCLEOTIDE SEQUENCE [LARGE SCALE GENOMIC DNA]</scope>
    <source>
        <strain evidence="3">CCM 7855</strain>
    </source>
</reference>
<dbReference type="EMBL" id="BMCS01000001">
    <property type="protein sequence ID" value="GGF10148.1"/>
    <property type="molecule type" value="Genomic_DNA"/>
</dbReference>
<protein>
    <submittedName>
        <fullName evidence="2">Uncharacterized protein</fullName>
    </submittedName>
</protein>
<feature type="transmembrane region" description="Helical" evidence="1">
    <location>
        <begin position="12"/>
        <end position="31"/>
    </location>
</feature>
<keyword evidence="1" id="KW-1133">Transmembrane helix</keyword>
<dbReference type="Proteomes" id="UP000632454">
    <property type="component" value="Unassembled WGS sequence"/>
</dbReference>
<accession>A0ABQ1U570</accession>
<gene>
    <name evidence="2" type="ORF">GCM10007298_02650</name>
</gene>
<sequence>MEQGMRTFSKILTLIGSVILIGCVGYLMVGWWDEKRWAWLAIGVIVIAVNLGVVVVRLKPTPKPRDWTVDEVRAVIEPIHGELTQIRTLRRADKGLTLAKAAELVAQARITT</sequence>
<dbReference type="PROSITE" id="PS51257">
    <property type="entry name" value="PROKAR_LIPOPROTEIN"/>
    <property type="match status" value="1"/>
</dbReference>
<evidence type="ECO:0000256" key="1">
    <source>
        <dbReference type="SAM" id="Phobius"/>
    </source>
</evidence>
<feature type="transmembrane region" description="Helical" evidence="1">
    <location>
        <begin position="37"/>
        <end position="56"/>
    </location>
</feature>
<proteinExistence type="predicted"/>
<evidence type="ECO:0000313" key="2">
    <source>
        <dbReference type="EMBL" id="GGF10148.1"/>
    </source>
</evidence>
<evidence type="ECO:0000313" key="3">
    <source>
        <dbReference type="Proteomes" id="UP000632454"/>
    </source>
</evidence>
<keyword evidence="1" id="KW-0472">Membrane</keyword>